<dbReference type="AlphaFoldDB" id="A0A7D5QC66"/>
<evidence type="ECO:0000256" key="4">
    <source>
        <dbReference type="ARBA" id="ARBA00022692"/>
    </source>
</evidence>
<evidence type="ECO:0000256" key="7">
    <source>
        <dbReference type="SAM" id="Phobius"/>
    </source>
</evidence>
<evidence type="ECO:0000256" key="2">
    <source>
        <dbReference type="ARBA" id="ARBA00022475"/>
    </source>
</evidence>
<dbReference type="EMBL" id="CP058579">
    <property type="protein sequence ID" value="QLG62839.1"/>
    <property type="molecule type" value="Genomic_DNA"/>
</dbReference>
<dbReference type="GO" id="GO:0005886">
    <property type="term" value="C:plasma membrane"/>
    <property type="evidence" value="ECO:0007669"/>
    <property type="project" value="UniProtKB-SubCell"/>
</dbReference>
<dbReference type="GO" id="GO:0016758">
    <property type="term" value="F:hexosyltransferase activity"/>
    <property type="evidence" value="ECO:0007669"/>
    <property type="project" value="InterPro"/>
</dbReference>
<comment type="subcellular location">
    <subcellularLocation>
        <location evidence="1">Cell membrane</location>
        <topology evidence="1">Multi-pass membrane protein</topology>
    </subcellularLocation>
</comment>
<evidence type="ECO:0000313" key="9">
    <source>
        <dbReference type="Proteomes" id="UP000509626"/>
    </source>
</evidence>
<keyword evidence="5 7" id="KW-1133">Transmembrane helix</keyword>
<evidence type="ECO:0000313" key="8">
    <source>
        <dbReference type="EMBL" id="QLG62839.1"/>
    </source>
</evidence>
<feature type="transmembrane region" description="Helical" evidence="7">
    <location>
        <begin position="140"/>
        <end position="158"/>
    </location>
</feature>
<feature type="transmembrane region" description="Helical" evidence="7">
    <location>
        <begin position="186"/>
        <end position="214"/>
    </location>
</feature>
<feature type="transmembrane region" description="Helical" evidence="7">
    <location>
        <begin position="70"/>
        <end position="92"/>
    </location>
</feature>
<gene>
    <name evidence="8" type="ORF">HUG12_14320</name>
</gene>
<feature type="transmembrane region" description="Helical" evidence="7">
    <location>
        <begin position="278"/>
        <end position="298"/>
    </location>
</feature>
<evidence type="ECO:0000256" key="6">
    <source>
        <dbReference type="ARBA" id="ARBA00023136"/>
    </source>
</evidence>
<name>A0A7D5QC66_9EURY</name>
<keyword evidence="4 7" id="KW-0812">Transmembrane</keyword>
<dbReference type="RefSeq" id="WP_179269424.1">
    <property type="nucleotide sequence ID" value="NZ_CP058579.1"/>
</dbReference>
<protein>
    <submittedName>
        <fullName evidence="8">DUF2029 domain-containing protein</fullName>
    </submittedName>
</protein>
<dbReference type="GeneID" id="56038657"/>
<sequence>MDQYLPSPWTDLPASTRHWILIGLLFVTPGAFLINSGSIANWGSAAASIIQGESVYSIVDVTSDGRPVSAYPYLPSFAILLTVPFALSWVAFHSPIGLPLSPSTSLLSVAVTSIGAYLLLLASAGWYWQDRDATPASGGMLRADFAVIALVAYVPLWIRVGFRGADVLVAALCLLSVVLFDRRRFALAGIAIGVSTFKFTALPAALVLTGVVFLEHGTDKETRRFIGGGVISQLPNLGYFALHPGDLMLLIENRGAVSRHAGEGGSGFAGLFQPIGPYYESLVFPLLLIVFVGLGIYVATSNELLAGMAVGFIPMVFFIPAEVRYLPFGVFLLVLLAGKWGSVLGAVSTGLILTTGAYTTLSSKLGSGDRWGMLWEIGGISKVHLLVLAVCFVGLLLSHRLPRSPIFDLSPE</sequence>
<keyword evidence="3" id="KW-0808">Transferase</keyword>
<dbReference type="Pfam" id="PF09594">
    <property type="entry name" value="GT87"/>
    <property type="match status" value="1"/>
</dbReference>
<proteinExistence type="predicted"/>
<feature type="transmembrane region" description="Helical" evidence="7">
    <location>
        <begin position="304"/>
        <end position="323"/>
    </location>
</feature>
<organism evidence="8 9">
    <name type="scientific">Halorarum salinum</name>
    <dbReference type="NCBI Taxonomy" id="2743089"/>
    <lineage>
        <taxon>Archaea</taxon>
        <taxon>Methanobacteriati</taxon>
        <taxon>Methanobacteriota</taxon>
        <taxon>Stenosarchaea group</taxon>
        <taxon>Halobacteria</taxon>
        <taxon>Halobacteriales</taxon>
        <taxon>Haloferacaceae</taxon>
        <taxon>Halorarum</taxon>
    </lineage>
</organism>
<feature type="transmembrane region" description="Helical" evidence="7">
    <location>
        <begin position="330"/>
        <end position="353"/>
    </location>
</feature>
<reference evidence="8 9" key="1">
    <citation type="submission" date="2020-06" db="EMBL/GenBank/DDBJ databases">
        <title>NJ-3-1, isolated from saline soil.</title>
        <authorList>
            <person name="Cui H.L."/>
            <person name="Shi X."/>
        </authorList>
    </citation>
    <scope>NUCLEOTIDE SEQUENCE [LARGE SCALE GENOMIC DNA]</scope>
    <source>
        <strain evidence="8 9">NJ-3-1</strain>
    </source>
</reference>
<feature type="transmembrane region" description="Helical" evidence="7">
    <location>
        <begin position="165"/>
        <end position="180"/>
    </location>
</feature>
<evidence type="ECO:0000256" key="5">
    <source>
        <dbReference type="ARBA" id="ARBA00022989"/>
    </source>
</evidence>
<dbReference type="InterPro" id="IPR018584">
    <property type="entry name" value="GT87"/>
</dbReference>
<evidence type="ECO:0000256" key="3">
    <source>
        <dbReference type="ARBA" id="ARBA00022679"/>
    </source>
</evidence>
<feature type="transmembrane region" description="Helical" evidence="7">
    <location>
        <begin position="104"/>
        <end position="128"/>
    </location>
</feature>
<accession>A0A7D5QC66</accession>
<feature type="transmembrane region" description="Helical" evidence="7">
    <location>
        <begin position="21"/>
        <end position="50"/>
    </location>
</feature>
<dbReference type="Proteomes" id="UP000509626">
    <property type="component" value="Chromosome"/>
</dbReference>
<keyword evidence="6 7" id="KW-0472">Membrane</keyword>
<keyword evidence="9" id="KW-1185">Reference proteome</keyword>
<feature type="transmembrane region" description="Helical" evidence="7">
    <location>
        <begin position="373"/>
        <end position="397"/>
    </location>
</feature>
<dbReference type="KEGG" id="halu:HUG12_14320"/>
<keyword evidence="2" id="KW-1003">Cell membrane</keyword>
<evidence type="ECO:0000256" key="1">
    <source>
        <dbReference type="ARBA" id="ARBA00004651"/>
    </source>
</evidence>